<dbReference type="AlphaFoldDB" id="A0AA44C8F3"/>
<organism evidence="1 2">
    <name type="scientific">Azotobacter chroococcum</name>
    <dbReference type="NCBI Taxonomy" id="353"/>
    <lineage>
        <taxon>Bacteria</taxon>
        <taxon>Pseudomonadati</taxon>
        <taxon>Pseudomonadota</taxon>
        <taxon>Gammaproteobacteria</taxon>
        <taxon>Pseudomonadales</taxon>
        <taxon>Pseudomonadaceae</taxon>
        <taxon>Azotobacter</taxon>
    </lineage>
</organism>
<dbReference type="RefSeq" id="WP_165893893.1">
    <property type="nucleotide sequence ID" value="NZ_JAAPAP010000020.1"/>
</dbReference>
<reference evidence="1" key="1">
    <citation type="submission" date="2020-03" db="EMBL/GenBank/DDBJ databases">
        <title>Genome assembly of Azotobacter chroococcum W5.</title>
        <authorList>
            <person name="Kannepalli A."/>
        </authorList>
    </citation>
    <scope>NUCLEOTIDE SEQUENCE</scope>
    <source>
        <strain evidence="1">W5</strain>
    </source>
</reference>
<proteinExistence type="predicted"/>
<evidence type="ECO:0000313" key="1">
    <source>
        <dbReference type="EMBL" id="NHN79460.1"/>
    </source>
</evidence>
<dbReference type="Proteomes" id="UP000736384">
    <property type="component" value="Unassembled WGS sequence"/>
</dbReference>
<protein>
    <submittedName>
        <fullName evidence="1">Uncharacterized protein</fullName>
    </submittedName>
</protein>
<name>A0AA44C8F3_9GAMM</name>
<sequence length="165" mass="19049">MRVLLSTLCGRSIFFLNLGGARVKVYCDNGACPAELKELQKQGKVTLYMFKYENKNKYIKESGVPSKATWNDMRNYTWDAVPSNWSTCSESSKYKDIIKIVGLANKRVDILHLDSAYKTKCEIFMTNDKDDIWTHRNELEKLLDIRIFCISEISECVDYIAGHQN</sequence>
<dbReference type="EMBL" id="JAAPAP010000020">
    <property type="protein sequence ID" value="NHN79460.1"/>
    <property type="molecule type" value="Genomic_DNA"/>
</dbReference>
<comment type="caution">
    <text evidence="1">The sequence shown here is derived from an EMBL/GenBank/DDBJ whole genome shotgun (WGS) entry which is preliminary data.</text>
</comment>
<accession>A0AA44C8F3</accession>
<evidence type="ECO:0000313" key="2">
    <source>
        <dbReference type="Proteomes" id="UP000736384"/>
    </source>
</evidence>
<gene>
    <name evidence="1" type="ORF">HA520_19620</name>
</gene>